<dbReference type="Gene3D" id="1.10.287.20">
    <property type="entry name" value="Ubiquinol-cytochrome C reductase hinge domain"/>
    <property type="match status" value="1"/>
</dbReference>
<comment type="caution">
    <text evidence="11">The sequence shown here is derived from an EMBL/GenBank/DDBJ whole genome shotgun (WGS) entry which is preliminary data.</text>
</comment>
<evidence type="ECO:0000313" key="12">
    <source>
        <dbReference type="Proteomes" id="UP001295794"/>
    </source>
</evidence>
<evidence type="ECO:0000313" key="11">
    <source>
        <dbReference type="EMBL" id="CAK5281905.1"/>
    </source>
</evidence>
<evidence type="ECO:0000256" key="9">
    <source>
        <dbReference type="SAM" id="MobiDB-lite"/>
    </source>
</evidence>
<comment type="subcellular location">
    <subcellularLocation>
        <location evidence="1">Mitochondrion inner membrane</location>
    </subcellularLocation>
</comment>
<evidence type="ECO:0000256" key="1">
    <source>
        <dbReference type="ARBA" id="ARBA00004273"/>
    </source>
</evidence>
<keyword evidence="4" id="KW-0679">Respiratory chain</keyword>
<sequence>MSGIGSFITSLFTPTHADSEEKPEAAAPAEEAKEEAEEEEEEPEDAHPAIREACMSRPECAPAKHHFEKCQEKVQAGEGFKGEDCVEEMCKSPV</sequence>
<dbReference type="GO" id="GO:0005743">
    <property type="term" value="C:mitochondrial inner membrane"/>
    <property type="evidence" value="ECO:0007669"/>
    <property type="project" value="UniProtKB-SubCell"/>
</dbReference>
<dbReference type="AlphaFoldDB" id="A0AAD2Q6R5"/>
<keyword evidence="5" id="KW-0999">Mitochondrion inner membrane</keyword>
<organism evidence="11 12">
    <name type="scientific">Mycena citricolor</name>
    <dbReference type="NCBI Taxonomy" id="2018698"/>
    <lineage>
        <taxon>Eukaryota</taxon>
        <taxon>Fungi</taxon>
        <taxon>Dikarya</taxon>
        <taxon>Basidiomycota</taxon>
        <taxon>Agaricomycotina</taxon>
        <taxon>Agaricomycetes</taxon>
        <taxon>Agaricomycetidae</taxon>
        <taxon>Agaricales</taxon>
        <taxon>Marasmiineae</taxon>
        <taxon>Mycenaceae</taxon>
        <taxon>Mycena</taxon>
    </lineage>
</organism>
<evidence type="ECO:0000259" key="10">
    <source>
        <dbReference type="Pfam" id="PF02320"/>
    </source>
</evidence>
<proteinExistence type="inferred from homology"/>
<dbReference type="InterPro" id="IPR023184">
    <property type="entry name" value="Ubol_cytC_Rdtase_hinge_dom"/>
</dbReference>
<reference evidence="11" key="1">
    <citation type="submission" date="2023-11" db="EMBL/GenBank/DDBJ databases">
        <authorList>
            <person name="De Vega J J."/>
            <person name="De Vega J J."/>
        </authorList>
    </citation>
    <scope>NUCLEOTIDE SEQUENCE</scope>
</reference>
<keyword evidence="6" id="KW-0249">Electron transport</keyword>
<dbReference type="Proteomes" id="UP001295794">
    <property type="component" value="Unassembled WGS sequence"/>
</dbReference>
<keyword evidence="7" id="KW-0496">Mitochondrion</keyword>
<feature type="compositionally biased region" description="Acidic residues" evidence="9">
    <location>
        <begin position="32"/>
        <end position="44"/>
    </location>
</feature>
<name>A0AAD2Q6R5_9AGAR</name>
<evidence type="ECO:0000256" key="3">
    <source>
        <dbReference type="ARBA" id="ARBA00022448"/>
    </source>
</evidence>
<feature type="domain" description="Ubiquinol-cytochrome C reductase hinge" evidence="10">
    <location>
        <begin position="45"/>
        <end position="90"/>
    </location>
</feature>
<comment type="similarity">
    <text evidence="2">Belongs to the UQCRH/QCR6 family.</text>
</comment>
<protein>
    <recommendedName>
        <fullName evidence="10">Ubiquinol-cytochrome C reductase hinge domain-containing protein</fullName>
    </recommendedName>
</protein>
<evidence type="ECO:0000256" key="8">
    <source>
        <dbReference type="ARBA" id="ARBA00023136"/>
    </source>
</evidence>
<accession>A0AAD2Q6R5</accession>
<dbReference type="EMBL" id="CAVNYO010000444">
    <property type="protein sequence ID" value="CAK5281905.1"/>
    <property type="molecule type" value="Genomic_DNA"/>
</dbReference>
<dbReference type="InterPro" id="IPR036811">
    <property type="entry name" value="Ubol_cytC_Rdtase_hinge_dom_sf"/>
</dbReference>
<feature type="region of interest" description="Disordered" evidence="9">
    <location>
        <begin position="1"/>
        <end position="49"/>
    </location>
</feature>
<dbReference type="SUPFAM" id="SSF81531">
    <property type="entry name" value="Non-heme 11 kDa protein of cytochrome bc1 complex (Ubiquinol-cytochrome c reductase)"/>
    <property type="match status" value="1"/>
</dbReference>
<evidence type="ECO:0000256" key="5">
    <source>
        <dbReference type="ARBA" id="ARBA00022792"/>
    </source>
</evidence>
<gene>
    <name evidence="11" type="ORF">MYCIT1_LOCUS33258</name>
</gene>
<evidence type="ECO:0000256" key="7">
    <source>
        <dbReference type="ARBA" id="ARBA00023128"/>
    </source>
</evidence>
<keyword evidence="3" id="KW-0813">Transport</keyword>
<evidence type="ECO:0000256" key="2">
    <source>
        <dbReference type="ARBA" id="ARBA00006498"/>
    </source>
</evidence>
<evidence type="ECO:0000256" key="4">
    <source>
        <dbReference type="ARBA" id="ARBA00022660"/>
    </source>
</evidence>
<evidence type="ECO:0000256" key="6">
    <source>
        <dbReference type="ARBA" id="ARBA00022982"/>
    </source>
</evidence>
<keyword evidence="8" id="KW-0472">Membrane</keyword>
<keyword evidence="12" id="KW-1185">Reference proteome</keyword>
<dbReference type="Pfam" id="PF02320">
    <property type="entry name" value="UCR_hinge"/>
    <property type="match status" value="1"/>
</dbReference>